<proteinExistence type="predicted"/>
<feature type="non-terminal residue" evidence="1">
    <location>
        <position position="310"/>
    </location>
</feature>
<organism evidence="1 2">
    <name type="scientific">Suillus luteus UH-Slu-Lm8-n1</name>
    <dbReference type="NCBI Taxonomy" id="930992"/>
    <lineage>
        <taxon>Eukaryota</taxon>
        <taxon>Fungi</taxon>
        <taxon>Dikarya</taxon>
        <taxon>Basidiomycota</taxon>
        <taxon>Agaricomycotina</taxon>
        <taxon>Agaricomycetes</taxon>
        <taxon>Agaricomycetidae</taxon>
        <taxon>Boletales</taxon>
        <taxon>Suillineae</taxon>
        <taxon>Suillaceae</taxon>
        <taxon>Suillus</taxon>
    </lineage>
</organism>
<dbReference type="EMBL" id="KN836941">
    <property type="protein sequence ID" value="KIK31493.1"/>
    <property type="molecule type" value="Genomic_DNA"/>
</dbReference>
<evidence type="ECO:0000313" key="2">
    <source>
        <dbReference type="Proteomes" id="UP000054485"/>
    </source>
</evidence>
<sequence length="310" mass="34330">AFAPICYLPLVSSTTLCATPHPNVSHLPKWADFPQLMQVQSSTFEHLLDGSVGRSELSLEIRKAEFATSDLITLVRYSDLQSNNILADLLTVFANDAKKTARGLTKLGAKVGGAVDNAMAVNGYAMRIIQDAENNPPPPHSLMALASFRTGLSTQEIIVDAFATAMDAFSISIERLIMEAEISLRNLDILEEDLSAVRDAVVREDVSITAEKTELLGAMWTKLGGNKRPLRDYESRLNLLRGLSYFRKQAHAHVVAALQTLNLMREDMEDLRERVAAPELVHGRIPLHVHIESIQNGLQRLQEGRVRARE</sequence>
<protein>
    <submittedName>
        <fullName evidence="1">Uncharacterized protein</fullName>
    </submittedName>
</protein>
<reference evidence="2" key="2">
    <citation type="submission" date="2015-01" db="EMBL/GenBank/DDBJ databases">
        <title>Evolutionary Origins and Diversification of the Mycorrhizal Mutualists.</title>
        <authorList>
            <consortium name="DOE Joint Genome Institute"/>
            <consortium name="Mycorrhizal Genomics Consortium"/>
            <person name="Kohler A."/>
            <person name="Kuo A."/>
            <person name="Nagy L.G."/>
            <person name="Floudas D."/>
            <person name="Copeland A."/>
            <person name="Barry K.W."/>
            <person name="Cichocki N."/>
            <person name="Veneault-Fourrey C."/>
            <person name="LaButti K."/>
            <person name="Lindquist E.A."/>
            <person name="Lipzen A."/>
            <person name="Lundell T."/>
            <person name="Morin E."/>
            <person name="Murat C."/>
            <person name="Riley R."/>
            <person name="Ohm R."/>
            <person name="Sun H."/>
            <person name="Tunlid A."/>
            <person name="Henrissat B."/>
            <person name="Grigoriev I.V."/>
            <person name="Hibbett D.S."/>
            <person name="Martin F."/>
        </authorList>
    </citation>
    <scope>NUCLEOTIDE SEQUENCE [LARGE SCALE GENOMIC DNA]</scope>
    <source>
        <strain evidence="2">UH-Slu-Lm8-n1</strain>
    </source>
</reference>
<dbReference type="HOGENOM" id="CLU_026455_1_1_1"/>
<feature type="non-terminal residue" evidence="1">
    <location>
        <position position="1"/>
    </location>
</feature>
<keyword evidence="2" id="KW-1185">Reference proteome</keyword>
<gene>
    <name evidence="1" type="ORF">CY34DRAFT_66579</name>
</gene>
<reference evidence="1 2" key="1">
    <citation type="submission" date="2014-04" db="EMBL/GenBank/DDBJ databases">
        <authorList>
            <consortium name="DOE Joint Genome Institute"/>
            <person name="Kuo A."/>
            <person name="Ruytinx J."/>
            <person name="Rineau F."/>
            <person name="Colpaert J."/>
            <person name="Kohler A."/>
            <person name="Nagy L.G."/>
            <person name="Floudas D."/>
            <person name="Copeland A."/>
            <person name="Barry K.W."/>
            <person name="Cichocki N."/>
            <person name="Veneault-Fourrey C."/>
            <person name="LaButti K."/>
            <person name="Lindquist E.A."/>
            <person name="Lipzen A."/>
            <person name="Lundell T."/>
            <person name="Morin E."/>
            <person name="Murat C."/>
            <person name="Sun H."/>
            <person name="Tunlid A."/>
            <person name="Henrissat B."/>
            <person name="Grigoriev I.V."/>
            <person name="Hibbett D.S."/>
            <person name="Martin F."/>
            <person name="Nordberg H.P."/>
            <person name="Cantor M.N."/>
            <person name="Hua S.X."/>
        </authorList>
    </citation>
    <scope>NUCLEOTIDE SEQUENCE [LARGE SCALE GENOMIC DNA]</scope>
    <source>
        <strain evidence="1 2">UH-Slu-Lm8-n1</strain>
    </source>
</reference>
<name>A0A0D0AHN1_9AGAM</name>
<evidence type="ECO:0000313" key="1">
    <source>
        <dbReference type="EMBL" id="KIK31493.1"/>
    </source>
</evidence>
<dbReference type="Proteomes" id="UP000054485">
    <property type="component" value="Unassembled WGS sequence"/>
</dbReference>
<dbReference type="InParanoid" id="A0A0D0AHN1"/>
<dbReference type="OrthoDB" id="4179406at2759"/>
<dbReference type="AlphaFoldDB" id="A0A0D0AHN1"/>
<dbReference type="STRING" id="930992.A0A0D0AHN1"/>
<accession>A0A0D0AHN1</accession>